<evidence type="ECO:0000313" key="4">
    <source>
        <dbReference type="EMBL" id="SMC91042.1"/>
    </source>
</evidence>
<dbReference type="AlphaFoldDB" id="A0A1W2D1V4"/>
<evidence type="ECO:0000256" key="1">
    <source>
        <dbReference type="ARBA" id="ARBA00010211"/>
    </source>
</evidence>
<keyword evidence="2" id="KW-0479">Metal-binding</keyword>
<dbReference type="PANTHER" id="PTHR42796">
    <property type="entry name" value="FUMARYLACETOACETATE HYDROLASE DOMAIN-CONTAINING PROTEIN 2A-RELATED"/>
    <property type="match status" value="1"/>
</dbReference>
<dbReference type="RefSeq" id="WP_084289497.1">
    <property type="nucleotide sequence ID" value="NZ_FWYB01000005.1"/>
</dbReference>
<dbReference type="InterPro" id="IPR011234">
    <property type="entry name" value="Fumarylacetoacetase-like_C"/>
</dbReference>
<keyword evidence="5" id="KW-1185">Reference proteome</keyword>
<dbReference type="GO" id="GO:0044281">
    <property type="term" value="P:small molecule metabolic process"/>
    <property type="evidence" value="ECO:0007669"/>
    <property type="project" value="UniProtKB-ARBA"/>
</dbReference>
<accession>A0A1W2D1V4</accession>
<name>A0A1W2D1V4_9SPHI</name>
<evidence type="ECO:0000259" key="3">
    <source>
        <dbReference type="Pfam" id="PF01557"/>
    </source>
</evidence>
<sequence>MKLYKTLKGIFISKDGRNYLVENHRWDNLINRDDLFDYLESLVLFLKPAQNDGFAASDIMAPVEQQEIWAAGVTYMRSREARMEEAKDSGGADFYAKVYDAERPELFFKSTADRCVGTGGKVHIRRDTTWNVPEPELTLFATSSGKIVGYTIGNDMSSRDIEGENPLYLPQAKCYDNSAAIGPCLYVPEQPIDPDTKILMNIQRDGLEVFEGEISINQMKRSHTELIGYLFRETSFLHGVYLMTGTCLVPPNEFTLMEHDVVNISIDEVGTLTNTVSFKNIGL</sequence>
<dbReference type="InterPro" id="IPR051121">
    <property type="entry name" value="FAH"/>
</dbReference>
<evidence type="ECO:0000313" key="5">
    <source>
        <dbReference type="Proteomes" id="UP000192678"/>
    </source>
</evidence>
<dbReference type="InterPro" id="IPR036663">
    <property type="entry name" value="Fumarylacetoacetase_C_sf"/>
</dbReference>
<comment type="similarity">
    <text evidence="1">Belongs to the FAH family.</text>
</comment>
<dbReference type="GO" id="GO:0003824">
    <property type="term" value="F:catalytic activity"/>
    <property type="evidence" value="ECO:0007669"/>
    <property type="project" value="InterPro"/>
</dbReference>
<organism evidence="4 5">
    <name type="scientific">Pedobacter nyackensis</name>
    <dbReference type="NCBI Taxonomy" id="475255"/>
    <lineage>
        <taxon>Bacteria</taxon>
        <taxon>Pseudomonadati</taxon>
        <taxon>Bacteroidota</taxon>
        <taxon>Sphingobacteriia</taxon>
        <taxon>Sphingobacteriales</taxon>
        <taxon>Sphingobacteriaceae</taxon>
        <taxon>Pedobacter</taxon>
    </lineage>
</organism>
<reference evidence="4 5" key="1">
    <citation type="submission" date="2017-04" db="EMBL/GenBank/DDBJ databases">
        <authorList>
            <person name="Afonso C.L."/>
            <person name="Miller P.J."/>
            <person name="Scott M.A."/>
            <person name="Spackman E."/>
            <person name="Goraichik I."/>
            <person name="Dimitrov K.M."/>
            <person name="Suarez D.L."/>
            <person name="Swayne D.E."/>
        </authorList>
    </citation>
    <scope>NUCLEOTIDE SEQUENCE [LARGE SCALE GENOMIC DNA]</scope>
    <source>
        <strain evidence="4 5">DSM 19625</strain>
    </source>
</reference>
<evidence type="ECO:0000256" key="2">
    <source>
        <dbReference type="ARBA" id="ARBA00022723"/>
    </source>
</evidence>
<dbReference type="Proteomes" id="UP000192678">
    <property type="component" value="Unassembled WGS sequence"/>
</dbReference>
<dbReference type="Pfam" id="PF01557">
    <property type="entry name" value="FAA_hydrolase"/>
    <property type="match status" value="1"/>
</dbReference>
<dbReference type="STRING" id="475255.SAMN04488101_105159"/>
<dbReference type="GO" id="GO:0046872">
    <property type="term" value="F:metal ion binding"/>
    <property type="evidence" value="ECO:0007669"/>
    <property type="project" value="UniProtKB-KW"/>
</dbReference>
<dbReference type="Gene3D" id="3.90.850.10">
    <property type="entry name" value="Fumarylacetoacetase-like, C-terminal domain"/>
    <property type="match status" value="1"/>
</dbReference>
<feature type="domain" description="Fumarylacetoacetase-like C-terminal" evidence="3">
    <location>
        <begin position="106"/>
        <end position="276"/>
    </location>
</feature>
<dbReference type="EMBL" id="FWYB01000005">
    <property type="protein sequence ID" value="SMC91042.1"/>
    <property type="molecule type" value="Genomic_DNA"/>
</dbReference>
<dbReference type="OrthoDB" id="9779415at2"/>
<dbReference type="PANTHER" id="PTHR42796:SF7">
    <property type="entry name" value="2-DEHYDRO-3-DEOXY-D-ARABINONATE DEHYDRATASE"/>
    <property type="match status" value="1"/>
</dbReference>
<dbReference type="SUPFAM" id="SSF56529">
    <property type="entry name" value="FAH"/>
    <property type="match status" value="1"/>
</dbReference>
<proteinExistence type="inferred from homology"/>
<protein>
    <submittedName>
        <fullName evidence="4">2-dehydro-3-deoxy-D-arabinonate dehydratase</fullName>
    </submittedName>
</protein>
<gene>
    <name evidence="4" type="ORF">SAMN04488101_105159</name>
</gene>